<keyword evidence="3" id="KW-1185">Reference proteome</keyword>
<dbReference type="Proteomes" id="UP001302316">
    <property type="component" value="Unassembled WGS sequence"/>
</dbReference>
<feature type="transmembrane region" description="Helical" evidence="1">
    <location>
        <begin position="92"/>
        <end position="109"/>
    </location>
</feature>
<evidence type="ECO:0000313" key="2">
    <source>
        <dbReference type="EMBL" id="MEA5445876.1"/>
    </source>
</evidence>
<comment type="caution">
    <text evidence="2">The sequence shown here is derived from an EMBL/GenBank/DDBJ whole genome shotgun (WGS) entry which is preliminary data.</text>
</comment>
<evidence type="ECO:0000256" key="1">
    <source>
        <dbReference type="SAM" id="Phobius"/>
    </source>
</evidence>
<dbReference type="RefSeq" id="WP_346051736.1">
    <property type="nucleotide sequence ID" value="NZ_JAYGII010000016.1"/>
</dbReference>
<feature type="transmembrane region" description="Helical" evidence="1">
    <location>
        <begin position="63"/>
        <end position="80"/>
    </location>
</feature>
<name>A0AAP6JF47_9GAMM</name>
<gene>
    <name evidence="2" type="ORF">VCB98_08600</name>
</gene>
<organism evidence="2 3">
    <name type="scientific">Natronospira elongata</name>
    <dbReference type="NCBI Taxonomy" id="3110268"/>
    <lineage>
        <taxon>Bacteria</taxon>
        <taxon>Pseudomonadati</taxon>
        <taxon>Pseudomonadota</taxon>
        <taxon>Gammaproteobacteria</taxon>
        <taxon>Natronospirales</taxon>
        <taxon>Natronospiraceae</taxon>
        <taxon>Natronospira</taxon>
    </lineage>
</organism>
<keyword evidence="1" id="KW-0472">Membrane</keyword>
<feature type="transmembrane region" description="Helical" evidence="1">
    <location>
        <begin position="121"/>
        <end position="140"/>
    </location>
</feature>
<keyword evidence="1" id="KW-0812">Transmembrane</keyword>
<proteinExistence type="predicted"/>
<sequence length="146" mass="16701">MTAMIACEEALFQSSRMPRRPSQTRHRQWIHQLIALGRRWGWLFALPLLLIAALALQQEQLHVWALAAGLVCGALSFNHGRHYYQGGEESHWLLTIAFAFLGWPFLQLLEANGADQAQQSWISLQYFAAVLAVWFSRAWMEQPPEG</sequence>
<feature type="transmembrane region" description="Helical" evidence="1">
    <location>
        <begin position="40"/>
        <end position="57"/>
    </location>
</feature>
<protein>
    <submittedName>
        <fullName evidence="2">Uncharacterized protein</fullName>
    </submittedName>
</protein>
<evidence type="ECO:0000313" key="3">
    <source>
        <dbReference type="Proteomes" id="UP001302316"/>
    </source>
</evidence>
<dbReference type="EMBL" id="JAYGII010000016">
    <property type="protein sequence ID" value="MEA5445876.1"/>
    <property type="molecule type" value="Genomic_DNA"/>
</dbReference>
<accession>A0AAP6JF47</accession>
<reference evidence="2 3" key="1">
    <citation type="submission" date="2023-12" db="EMBL/GenBank/DDBJ databases">
        <title>Whole-genome sequencing of halo(alkali)philic microorganisms from hypersaline lakes.</title>
        <authorList>
            <person name="Sorokin D.Y."/>
            <person name="Merkel A.Y."/>
            <person name="Messina E."/>
            <person name="Yakimov M."/>
        </authorList>
    </citation>
    <scope>NUCLEOTIDE SEQUENCE [LARGE SCALE GENOMIC DNA]</scope>
    <source>
        <strain evidence="2 3">AB-CW1</strain>
    </source>
</reference>
<dbReference type="AlphaFoldDB" id="A0AAP6JF47"/>
<keyword evidence="1" id="KW-1133">Transmembrane helix</keyword>